<proteinExistence type="predicted"/>
<evidence type="ECO:0000259" key="1">
    <source>
        <dbReference type="Pfam" id="PF25355"/>
    </source>
</evidence>
<keyword evidence="3" id="KW-1185">Reference proteome</keyword>
<sequence>MGRFSYEGDAKVELDDRVLAHLQVVIGQKLRRSEPFFFTWRNDASLGDGRTTVWLHPQASLVFKFHGSRQPTLNRAWLEALTHTANSGTGLYVVPEPAGSGTGEVLLG</sequence>
<keyword evidence="2" id="KW-0436">Ligase</keyword>
<evidence type="ECO:0000313" key="3">
    <source>
        <dbReference type="Proteomes" id="UP001300496"/>
    </source>
</evidence>
<dbReference type="RefSeq" id="WP_261606927.1">
    <property type="nucleotide sequence ID" value="NZ_JAODOR010000010.1"/>
</dbReference>
<dbReference type="EMBL" id="JAODOR010000010">
    <property type="protein sequence ID" value="MCT9002387.1"/>
    <property type="molecule type" value="Genomic_DNA"/>
</dbReference>
<dbReference type="Pfam" id="PF25355">
    <property type="entry name" value="DUF7882"/>
    <property type="match status" value="1"/>
</dbReference>
<evidence type="ECO:0000313" key="2">
    <source>
        <dbReference type="EMBL" id="MCT9002387.1"/>
    </source>
</evidence>
<accession>A0ABT2PCP8</accession>
<dbReference type="InterPro" id="IPR057204">
    <property type="entry name" value="DUF7882"/>
</dbReference>
<protein>
    <submittedName>
        <fullName evidence="2">ATP-dependent DNA ligase</fullName>
    </submittedName>
</protein>
<name>A0ABT2PCP8_9MICO</name>
<dbReference type="GO" id="GO:0016874">
    <property type="term" value="F:ligase activity"/>
    <property type="evidence" value="ECO:0007669"/>
    <property type="project" value="UniProtKB-KW"/>
</dbReference>
<reference evidence="2 3" key="1">
    <citation type="journal article" date="2024" name="Int. J. Syst. Evol. Microbiol.">
        <title>Microbacterium memoriense sp. nov., a member of the Actinomycetota from marine beach sediment of the north coast of Portugal.</title>
        <authorList>
            <person name="Santos J.D.N.D."/>
            <person name="Klimek D."/>
            <person name="Calusinska M."/>
            <person name="Lobo-da-Cunha A."/>
            <person name="Catita J."/>
            <person name="Goncalves H."/>
            <person name="Gonzalez I."/>
            <person name="Lage O.M."/>
        </authorList>
    </citation>
    <scope>NUCLEOTIDE SEQUENCE [LARGE SCALE GENOMIC DNA]</scope>
    <source>
        <strain evidence="2 3">PMIC_1C1B</strain>
    </source>
</reference>
<gene>
    <name evidence="2" type="ORF">N4R40_08420</name>
</gene>
<feature type="domain" description="DUF7882" evidence="1">
    <location>
        <begin position="1"/>
        <end position="96"/>
    </location>
</feature>
<dbReference type="Proteomes" id="UP001300496">
    <property type="component" value="Unassembled WGS sequence"/>
</dbReference>
<comment type="caution">
    <text evidence="2">The sequence shown here is derived from an EMBL/GenBank/DDBJ whole genome shotgun (WGS) entry which is preliminary data.</text>
</comment>
<organism evidence="2 3">
    <name type="scientific">Microbacterium memoriense</name>
    <dbReference type="NCBI Taxonomy" id="2978350"/>
    <lineage>
        <taxon>Bacteria</taxon>
        <taxon>Bacillati</taxon>
        <taxon>Actinomycetota</taxon>
        <taxon>Actinomycetes</taxon>
        <taxon>Micrococcales</taxon>
        <taxon>Microbacteriaceae</taxon>
        <taxon>Microbacterium</taxon>
    </lineage>
</organism>